<dbReference type="InterPro" id="IPR019826">
    <property type="entry name" value="Carboxylesterase_B_AS"/>
</dbReference>
<sequence>MKSYLSNVFLAVPAAAALFGGPSVTIHDGILEGGHCENGKGGYYYKSIPFAEPPVGSLRFMPPKPYGKYHHGKLDATKPANSCIQFGSSFLPGGAYSEDCLYIDVWTPAHASKHSKLPVKVWVYGGSDTNSGISDALFDGCNIADDGAVLVSINYRLGPLGFMGLKSAGIRGNQGIQDVLLGLEWVQKNVEEFGGDKKKVVLFGQSAGATDIFAVASLPQAPSLMNAVIAESIPDTQVLANWTMQSTSASYAKALNCSASDKSCLQSKTVTEIQAAYANDAYLKQGLGSASHVGVSNPVTHSFWPYVDGYVIAEDPSTRGPQVPMVIGYNQREGVLDTLAKYDSIALAENATAAQYKTFLVQNFGPAGAKLVENYYPLSLFEALTGNDTGLAVVQATAQVVTDAHFKCPGYQGAVEAAKRNIPVWTYEFTHNSTCVWLDTMSQAAIADYGATHTAEIPFLFGNLYFNFTSPCNSTPAEYRLGEQMRELWTAMAENANPSTDDVQWPAFKITANGSSTPGLVIGNSTEPGLIDFSACALWEEVNAMILANNGTAVITPSASARPTATSTSTPTGGAPTLSTTGGLVGAMLMMGLAIFA</sequence>
<gene>
    <name evidence="6" type="ORF">PISL3812_01429</name>
</gene>
<keyword evidence="3" id="KW-0732">Signal</keyword>
<keyword evidence="7" id="KW-1185">Reference proteome</keyword>
<evidence type="ECO:0000313" key="6">
    <source>
        <dbReference type="EMBL" id="CRG84094.1"/>
    </source>
</evidence>
<evidence type="ECO:0000259" key="5">
    <source>
        <dbReference type="Pfam" id="PF00135"/>
    </source>
</evidence>
<dbReference type="PROSITE" id="PS00941">
    <property type="entry name" value="CARBOXYLESTERASE_B_2"/>
    <property type="match status" value="1"/>
</dbReference>
<dbReference type="ESTHER" id="talis-a0a0u1lpj5">
    <property type="family name" value="Fungal_carboxylesterase_lipase"/>
</dbReference>
<dbReference type="InterPro" id="IPR050309">
    <property type="entry name" value="Type-B_Carboxylest/Lipase"/>
</dbReference>
<feature type="signal peptide" evidence="3">
    <location>
        <begin position="1"/>
        <end position="16"/>
    </location>
</feature>
<feature type="region of interest" description="Disordered" evidence="4">
    <location>
        <begin position="559"/>
        <end position="578"/>
    </location>
</feature>
<evidence type="ECO:0000256" key="2">
    <source>
        <dbReference type="ARBA" id="ARBA00022801"/>
    </source>
</evidence>
<evidence type="ECO:0000313" key="7">
    <source>
        <dbReference type="Proteomes" id="UP000054383"/>
    </source>
</evidence>
<comment type="similarity">
    <text evidence="1 3">Belongs to the type-B carboxylesterase/lipase family.</text>
</comment>
<proteinExistence type="inferred from homology"/>
<dbReference type="EMBL" id="CVMT01000001">
    <property type="protein sequence ID" value="CRG84094.1"/>
    <property type="molecule type" value="Genomic_DNA"/>
</dbReference>
<dbReference type="GO" id="GO:0016787">
    <property type="term" value="F:hydrolase activity"/>
    <property type="evidence" value="ECO:0007669"/>
    <property type="project" value="UniProtKB-KW"/>
</dbReference>
<keyword evidence="2 3" id="KW-0378">Hydrolase</keyword>
<evidence type="ECO:0000256" key="3">
    <source>
        <dbReference type="RuleBase" id="RU361235"/>
    </source>
</evidence>
<protein>
    <recommendedName>
        <fullName evidence="3">Carboxylic ester hydrolase</fullName>
        <ecNumber evidence="3">3.1.1.-</ecNumber>
    </recommendedName>
</protein>
<accession>A0A0U1LPJ5</accession>
<dbReference type="OMA" id="PFTINHK"/>
<dbReference type="PROSITE" id="PS00122">
    <property type="entry name" value="CARBOXYLESTERASE_B_1"/>
    <property type="match status" value="1"/>
</dbReference>
<dbReference type="Gene3D" id="3.40.50.1820">
    <property type="entry name" value="alpha/beta hydrolase"/>
    <property type="match status" value="1"/>
</dbReference>
<dbReference type="STRING" id="28573.A0A0U1LPJ5"/>
<feature type="domain" description="Carboxylesterase type B" evidence="5">
    <location>
        <begin position="22"/>
        <end position="511"/>
    </location>
</feature>
<reference evidence="6 7" key="1">
    <citation type="submission" date="2015-04" db="EMBL/GenBank/DDBJ databases">
        <authorList>
            <person name="Syromyatnikov M.Y."/>
            <person name="Popov V.N."/>
        </authorList>
    </citation>
    <scope>NUCLEOTIDE SEQUENCE [LARGE SCALE GENOMIC DNA]</scope>
    <source>
        <strain evidence="6">WF-38-12</strain>
    </source>
</reference>
<dbReference type="InterPro" id="IPR019819">
    <property type="entry name" value="Carboxylesterase_B_CS"/>
</dbReference>
<dbReference type="SUPFAM" id="SSF53474">
    <property type="entry name" value="alpha/beta-Hydrolases"/>
    <property type="match status" value="1"/>
</dbReference>
<dbReference type="EC" id="3.1.1.-" evidence="3"/>
<evidence type="ECO:0000256" key="1">
    <source>
        <dbReference type="ARBA" id="ARBA00005964"/>
    </source>
</evidence>
<feature type="chain" id="PRO_5006521499" description="Carboxylic ester hydrolase" evidence="3">
    <location>
        <begin position="17"/>
        <end position="597"/>
    </location>
</feature>
<dbReference type="Pfam" id="PF00135">
    <property type="entry name" value="COesterase"/>
    <property type="match status" value="1"/>
</dbReference>
<dbReference type="PANTHER" id="PTHR11559">
    <property type="entry name" value="CARBOXYLESTERASE"/>
    <property type="match status" value="1"/>
</dbReference>
<name>A0A0U1LPJ5_TALIS</name>
<dbReference type="OrthoDB" id="408631at2759"/>
<organism evidence="6 7">
    <name type="scientific">Talaromyces islandicus</name>
    <name type="common">Penicillium islandicum</name>
    <dbReference type="NCBI Taxonomy" id="28573"/>
    <lineage>
        <taxon>Eukaryota</taxon>
        <taxon>Fungi</taxon>
        <taxon>Dikarya</taxon>
        <taxon>Ascomycota</taxon>
        <taxon>Pezizomycotina</taxon>
        <taxon>Eurotiomycetes</taxon>
        <taxon>Eurotiomycetidae</taxon>
        <taxon>Eurotiales</taxon>
        <taxon>Trichocomaceae</taxon>
        <taxon>Talaromyces</taxon>
        <taxon>Talaromyces sect. Islandici</taxon>
    </lineage>
</organism>
<dbReference type="InterPro" id="IPR029058">
    <property type="entry name" value="AB_hydrolase_fold"/>
</dbReference>
<dbReference type="InterPro" id="IPR002018">
    <property type="entry name" value="CarbesteraseB"/>
</dbReference>
<dbReference type="Proteomes" id="UP000054383">
    <property type="component" value="Unassembled WGS sequence"/>
</dbReference>
<dbReference type="AlphaFoldDB" id="A0A0U1LPJ5"/>
<evidence type="ECO:0000256" key="4">
    <source>
        <dbReference type="SAM" id="MobiDB-lite"/>
    </source>
</evidence>